<organism evidence="5 6">
    <name type="scientific">Pelosinus propionicus DSM 13327</name>
    <dbReference type="NCBI Taxonomy" id="1123291"/>
    <lineage>
        <taxon>Bacteria</taxon>
        <taxon>Bacillati</taxon>
        <taxon>Bacillota</taxon>
        <taxon>Negativicutes</taxon>
        <taxon>Selenomonadales</taxon>
        <taxon>Sporomusaceae</taxon>
        <taxon>Pelosinus</taxon>
    </lineage>
</organism>
<dbReference type="InterPro" id="IPR017896">
    <property type="entry name" value="4Fe4S_Fe-S-bd"/>
</dbReference>
<protein>
    <recommendedName>
        <fullName evidence="4">4Fe-4S ferredoxin-type domain-containing protein</fullName>
    </recommendedName>
</protein>
<keyword evidence="6" id="KW-1185">Reference proteome</keyword>
<evidence type="ECO:0000313" key="5">
    <source>
        <dbReference type="EMBL" id="SFL57789.1"/>
    </source>
</evidence>
<dbReference type="PROSITE" id="PS00198">
    <property type="entry name" value="4FE4S_FER_1"/>
    <property type="match status" value="1"/>
</dbReference>
<evidence type="ECO:0000256" key="3">
    <source>
        <dbReference type="ARBA" id="ARBA00023014"/>
    </source>
</evidence>
<dbReference type="GO" id="GO:0051536">
    <property type="term" value="F:iron-sulfur cluster binding"/>
    <property type="evidence" value="ECO:0007669"/>
    <property type="project" value="UniProtKB-KW"/>
</dbReference>
<dbReference type="RefSeq" id="WP_090934270.1">
    <property type="nucleotide sequence ID" value="NZ_FOTS01000009.1"/>
</dbReference>
<dbReference type="InterPro" id="IPR053135">
    <property type="entry name" value="AKR2_Oxidoreductase"/>
</dbReference>
<evidence type="ECO:0000256" key="2">
    <source>
        <dbReference type="ARBA" id="ARBA00023004"/>
    </source>
</evidence>
<dbReference type="Proteomes" id="UP000199520">
    <property type="component" value="Unassembled WGS sequence"/>
</dbReference>
<dbReference type="AlphaFoldDB" id="A0A1I4ITU1"/>
<dbReference type="EMBL" id="FOTS01000009">
    <property type="protein sequence ID" value="SFL57789.1"/>
    <property type="molecule type" value="Genomic_DNA"/>
</dbReference>
<keyword evidence="2" id="KW-0408">Iron</keyword>
<name>A0A1I4ITU1_9FIRM</name>
<keyword evidence="3" id="KW-0411">Iron-sulfur</keyword>
<dbReference type="SUPFAM" id="SSF46548">
    <property type="entry name" value="alpha-helical ferredoxin"/>
    <property type="match status" value="1"/>
</dbReference>
<dbReference type="InterPro" id="IPR023210">
    <property type="entry name" value="NADP_OxRdtase_dom"/>
</dbReference>
<dbReference type="STRING" id="1123291.SAMN04490355_1009111"/>
<dbReference type="PANTHER" id="PTHR43312">
    <property type="entry name" value="D-THREO-ALDOSE 1-DEHYDROGENASE"/>
    <property type="match status" value="1"/>
</dbReference>
<evidence type="ECO:0000259" key="4">
    <source>
        <dbReference type="PROSITE" id="PS51379"/>
    </source>
</evidence>
<keyword evidence="1" id="KW-0479">Metal-binding</keyword>
<dbReference type="SUPFAM" id="SSF51430">
    <property type="entry name" value="NAD(P)-linked oxidoreductase"/>
    <property type="match status" value="1"/>
</dbReference>
<evidence type="ECO:0000256" key="1">
    <source>
        <dbReference type="ARBA" id="ARBA00022723"/>
    </source>
</evidence>
<dbReference type="InterPro" id="IPR036812">
    <property type="entry name" value="NAD(P)_OxRdtase_dom_sf"/>
</dbReference>
<dbReference type="OrthoDB" id="9773828at2"/>
<gene>
    <name evidence="5" type="ORF">SAMN04490355_1009111</name>
</gene>
<proteinExistence type="predicted"/>
<dbReference type="Pfam" id="PF00248">
    <property type="entry name" value="Aldo_ket_red"/>
    <property type="match status" value="1"/>
</dbReference>
<dbReference type="PANTHER" id="PTHR43312:SF2">
    <property type="entry name" value="OXIDOREDUCTASE"/>
    <property type="match status" value="1"/>
</dbReference>
<sequence length="390" mass="44104">MLLYRKYGKTNEMVSVLGFGCMRLPVIGGDPINIDEEQAISMIRHAIDEGVNYIDTAYPYHGKGMAYGGASEPFVAKALKDGYRERVKLATKLPSWLIKTRSDMDKYLNEQLKRLETDTIDFYLVHSLSASTWPILKQAGISEFLDQAIQDGRIKHAGFSFHERVGLFKEIVDYYDWSFCQIQYNYLDENYQAGKEGLKYAAKKGLGIAIMEPLRGGKIAENLPNDALSFFDQADQKRTPVEWALRWVWNHPEVSTALSGMSTMAHVTENLKIAQDAHANSLTEKEITIINQVKSIFKERIKVNCTACAYCMPCPAGVNIPGCFTILNDNFIFGDSPAVRERHKFLYNFRLGTEAHASKCIECGKCESHCPQNISIRKVLHTVKDLYELA</sequence>
<feature type="domain" description="4Fe-4S ferredoxin-type" evidence="4">
    <location>
        <begin position="351"/>
        <end position="379"/>
    </location>
</feature>
<dbReference type="Gene3D" id="3.20.20.100">
    <property type="entry name" value="NADP-dependent oxidoreductase domain"/>
    <property type="match status" value="1"/>
</dbReference>
<dbReference type="Pfam" id="PF13187">
    <property type="entry name" value="Fer4_9"/>
    <property type="match status" value="1"/>
</dbReference>
<accession>A0A1I4ITU1</accession>
<dbReference type="CDD" id="cd19096">
    <property type="entry name" value="AKR_Fe-S_oxidoreductase"/>
    <property type="match status" value="1"/>
</dbReference>
<dbReference type="PROSITE" id="PS51379">
    <property type="entry name" value="4FE4S_FER_2"/>
    <property type="match status" value="1"/>
</dbReference>
<dbReference type="InterPro" id="IPR017900">
    <property type="entry name" value="4Fe4S_Fe_S_CS"/>
</dbReference>
<dbReference type="GO" id="GO:0046872">
    <property type="term" value="F:metal ion binding"/>
    <property type="evidence" value="ECO:0007669"/>
    <property type="project" value="UniProtKB-KW"/>
</dbReference>
<evidence type="ECO:0000313" key="6">
    <source>
        <dbReference type="Proteomes" id="UP000199520"/>
    </source>
</evidence>
<reference evidence="6" key="1">
    <citation type="submission" date="2016-10" db="EMBL/GenBank/DDBJ databases">
        <authorList>
            <person name="Varghese N."/>
            <person name="Submissions S."/>
        </authorList>
    </citation>
    <scope>NUCLEOTIDE SEQUENCE [LARGE SCALE GENOMIC DNA]</scope>
    <source>
        <strain evidence="6">DSM 13327</strain>
    </source>
</reference>